<feature type="repeat" description="PPR" evidence="3">
    <location>
        <begin position="252"/>
        <end position="286"/>
    </location>
</feature>
<proteinExistence type="inferred from homology"/>
<dbReference type="FunFam" id="1.25.40.10:FF:000073">
    <property type="entry name" value="Pentatricopeptide repeat-containing protein chloroplastic"/>
    <property type="match status" value="1"/>
</dbReference>
<dbReference type="PANTHER" id="PTHR47926">
    <property type="entry name" value="PENTATRICOPEPTIDE REPEAT-CONTAINING PROTEIN"/>
    <property type="match status" value="1"/>
</dbReference>
<dbReference type="PANTHER" id="PTHR47926:SF452">
    <property type="entry name" value="PENTATRICOPEPTIDE REPEAT-CONTAINING PROTEIN"/>
    <property type="match status" value="1"/>
</dbReference>
<dbReference type="PROSITE" id="PS51375">
    <property type="entry name" value="PPR"/>
    <property type="match status" value="8"/>
</dbReference>
<dbReference type="OrthoDB" id="1889245at2759"/>
<sequence length="1082" mass="120300">MCYFSMEACLRSCSRRFRCSMENLICTPFSSICERFISLSAAQSIDVLKDSSEKASHEKSILFLCETGQLQNAIHTLANSFVHPSDSTYISLLRACIKKKALSYAKNVVEHVLLRETEKSGLLLDYLIISLARCGGVDDAWELHCTLHRNSAACWSSLICGYADCRKWREVTHVYHLMVENGVEPDHFAYVSLFKACSSIQNLNLGQALHDEVKQRGLTSNLYIANSILSMYGRCGSMKEAEVFFCDMKQHNIISWNAMLSGYLEHGQPVQALLLYRQIHAEAVQPNELTFLMAIKACCLKETENFDGFAVGEALHADACKKEFTSNLLVASTLMCLYGKYKELARVESVFTSLVKHNVITWTTLLKSYVDRGQGRRVLPWYAQMVKEGFQLDGHTYVLFLQACCSLAEAEESVLVAQESIKLQSLEIVKALHEDAKRRDLAVDTYLGSTLINLYGKCGSISDAKNVFGNLLQQDVVVYNTMLAAYVGQGLGEESLNLYTQMMEEGIVLDEWTAVEVLQACIICIDKANENALEMGKYVLFGQSLCMDICKLGYINNNFVGNTLINLYGKCGMLLEAESVFILLAKRDIASWNVMLNTYIEQDYGELAVQLYRQLLEEDISPDERTFVAILQSCSILLDSRGSKLSIASRKLLSLEIVLALHSDAKNVGFSSQVFVANSLITSYAKCGAIREAESVFSSLTGHSVVSWNAMLSAYIEQGQGALALQLFSKMLKVGAIPDAQTFVIVLQAACLLGKEREEAGLEGVSASWDICQALHAEAKYRNLARNVFVGNTLTRLYSKLGKYTDATEVFKGICQRNLVTWNAMLSGLVEQGDGEEALHLFKEMQEKGVSPNEITLVNILQASGETANTEVCQNIHFVVLCAGLDQNYFVITTVVHAYGNCAGIVDCQAVFDSMHQVRSESWNAILTGFAGEGNLLASLRLFEEMCCCEIAPTSITFFALLMACSHTGLVENALQLFLFMGRHCGLHAGIKHYAIMADQLGRAGNFEKVESMLSRMPMKPDIAFWSCLLSACRVHGHFHLGKKAYDYALQLQPNDTSVYVNMSNIYADVRRIYYLDLLESS</sequence>
<dbReference type="Gene3D" id="1.25.40.10">
    <property type="entry name" value="Tetratricopeptide repeat domain"/>
    <property type="match status" value="8"/>
</dbReference>
<comment type="caution">
    <text evidence="4">The sequence shown here is derived from an EMBL/GenBank/DDBJ whole genome shotgun (WGS) entry which is preliminary data.</text>
</comment>
<feature type="repeat" description="PPR" evidence="3">
    <location>
        <begin position="588"/>
        <end position="622"/>
    </location>
</feature>
<evidence type="ECO:0000256" key="2">
    <source>
        <dbReference type="ARBA" id="ARBA00061659"/>
    </source>
</evidence>
<dbReference type="InterPro" id="IPR046960">
    <property type="entry name" value="PPR_At4g14850-like_plant"/>
</dbReference>
<feature type="repeat" description="PPR" evidence="3">
    <location>
        <begin position="818"/>
        <end position="852"/>
    </location>
</feature>
<accession>A0A8T2SCG4</accession>
<dbReference type="NCBIfam" id="TIGR00756">
    <property type="entry name" value="PPR"/>
    <property type="match status" value="7"/>
</dbReference>
<evidence type="ECO:0000313" key="5">
    <source>
        <dbReference type="Proteomes" id="UP000825935"/>
    </source>
</evidence>
<dbReference type="GO" id="GO:0005739">
    <property type="term" value="C:mitochondrion"/>
    <property type="evidence" value="ECO:0007669"/>
    <property type="project" value="UniProtKB-ARBA"/>
</dbReference>
<dbReference type="GO" id="GO:0048731">
    <property type="term" value="P:system development"/>
    <property type="evidence" value="ECO:0007669"/>
    <property type="project" value="UniProtKB-ARBA"/>
</dbReference>
<dbReference type="InterPro" id="IPR002885">
    <property type="entry name" value="PPR_rpt"/>
</dbReference>
<organism evidence="4 5">
    <name type="scientific">Ceratopteris richardii</name>
    <name type="common">Triangle waterfern</name>
    <dbReference type="NCBI Taxonomy" id="49495"/>
    <lineage>
        <taxon>Eukaryota</taxon>
        <taxon>Viridiplantae</taxon>
        <taxon>Streptophyta</taxon>
        <taxon>Embryophyta</taxon>
        <taxon>Tracheophyta</taxon>
        <taxon>Polypodiopsida</taxon>
        <taxon>Polypodiidae</taxon>
        <taxon>Polypodiales</taxon>
        <taxon>Pteridineae</taxon>
        <taxon>Pteridaceae</taxon>
        <taxon>Parkerioideae</taxon>
        <taxon>Ceratopteris</taxon>
    </lineage>
</organism>
<feature type="repeat" description="PPR" evidence="3">
    <location>
        <begin position="475"/>
        <end position="509"/>
    </location>
</feature>
<dbReference type="GO" id="GO:0003723">
    <property type="term" value="F:RNA binding"/>
    <property type="evidence" value="ECO:0007669"/>
    <property type="project" value="InterPro"/>
</dbReference>
<keyword evidence="5" id="KW-1185">Reference proteome</keyword>
<dbReference type="FunFam" id="1.25.40.10:FF:000205">
    <property type="entry name" value="Pentatricopeptide repeat-containing protein, mitochondrial"/>
    <property type="match status" value="1"/>
</dbReference>
<feature type="repeat" description="PPR" evidence="3">
    <location>
        <begin position="358"/>
        <end position="392"/>
    </location>
</feature>
<dbReference type="InterPro" id="IPR011990">
    <property type="entry name" value="TPR-like_helical_dom_sf"/>
</dbReference>
<dbReference type="Pfam" id="PF01535">
    <property type="entry name" value="PPR"/>
    <property type="match status" value="5"/>
</dbReference>
<feature type="repeat" description="PPR" evidence="3">
    <location>
        <begin position="704"/>
        <end position="738"/>
    </location>
</feature>
<dbReference type="GO" id="GO:0009451">
    <property type="term" value="P:RNA modification"/>
    <property type="evidence" value="ECO:0007669"/>
    <property type="project" value="InterPro"/>
</dbReference>
<gene>
    <name evidence="4" type="ORF">KP509_21G062900</name>
</gene>
<dbReference type="Pfam" id="PF13041">
    <property type="entry name" value="PPR_2"/>
    <property type="match status" value="6"/>
</dbReference>
<comment type="similarity">
    <text evidence="2">Belongs to the PPR family. PCMP-E subfamily.</text>
</comment>
<keyword evidence="1" id="KW-0677">Repeat</keyword>
<dbReference type="EMBL" id="CM035426">
    <property type="protein sequence ID" value="KAH7315730.1"/>
    <property type="molecule type" value="Genomic_DNA"/>
</dbReference>
<dbReference type="Proteomes" id="UP000825935">
    <property type="component" value="Chromosome 21"/>
</dbReference>
<evidence type="ECO:0000256" key="1">
    <source>
        <dbReference type="ARBA" id="ARBA00022737"/>
    </source>
</evidence>
<name>A0A8T2SCG4_CERRI</name>
<dbReference type="Pfam" id="PF13812">
    <property type="entry name" value="PPR_3"/>
    <property type="match status" value="1"/>
</dbReference>
<evidence type="ECO:0008006" key="6">
    <source>
        <dbReference type="Google" id="ProtNLM"/>
    </source>
</evidence>
<protein>
    <recommendedName>
        <fullName evidence="6">Pentatricopeptide repeat-containing protein</fullName>
    </recommendedName>
</protein>
<dbReference type="FunFam" id="1.25.40.10:FF:000158">
    <property type="entry name" value="pentatricopeptide repeat-containing protein At2g33680"/>
    <property type="match status" value="1"/>
</dbReference>
<feature type="repeat" description="PPR" evidence="3">
    <location>
        <begin position="151"/>
        <end position="185"/>
    </location>
</feature>
<evidence type="ECO:0000313" key="4">
    <source>
        <dbReference type="EMBL" id="KAH7315730.1"/>
    </source>
</evidence>
<dbReference type="AlphaFoldDB" id="A0A8T2SCG4"/>
<evidence type="ECO:0000256" key="3">
    <source>
        <dbReference type="PROSITE-ProRule" id="PRU00708"/>
    </source>
</evidence>
<reference evidence="4" key="1">
    <citation type="submission" date="2021-08" db="EMBL/GenBank/DDBJ databases">
        <title>WGS assembly of Ceratopteris richardii.</title>
        <authorList>
            <person name="Marchant D.B."/>
            <person name="Chen G."/>
            <person name="Jenkins J."/>
            <person name="Shu S."/>
            <person name="Leebens-Mack J."/>
            <person name="Grimwood J."/>
            <person name="Schmutz J."/>
            <person name="Soltis P."/>
            <person name="Soltis D."/>
            <person name="Chen Z.-H."/>
        </authorList>
    </citation>
    <scope>NUCLEOTIDE SEQUENCE</scope>
    <source>
        <strain evidence="4">Whitten #5841</strain>
        <tissue evidence="4">Leaf</tissue>
    </source>
</reference>
<dbReference type="SUPFAM" id="SSF48452">
    <property type="entry name" value="TPR-like"/>
    <property type="match status" value="1"/>
</dbReference>
<feature type="repeat" description="PPR" evidence="3">
    <location>
        <begin position="919"/>
        <end position="953"/>
    </location>
</feature>
<dbReference type="FunFam" id="1.25.40.10:FF:000343">
    <property type="entry name" value="Pentatricopeptide repeat-containing protein At3g58590"/>
    <property type="match status" value="1"/>
</dbReference>